<organism evidence="1 2">
    <name type="scientific">Panicum miliaceum</name>
    <name type="common">Proso millet</name>
    <name type="synonym">Broomcorn millet</name>
    <dbReference type="NCBI Taxonomy" id="4540"/>
    <lineage>
        <taxon>Eukaryota</taxon>
        <taxon>Viridiplantae</taxon>
        <taxon>Streptophyta</taxon>
        <taxon>Embryophyta</taxon>
        <taxon>Tracheophyta</taxon>
        <taxon>Spermatophyta</taxon>
        <taxon>Magnoliopsida</taxon>
        <taxon>Liliopsida</taxon>
        <taxon>Poales</taxon>
        <taxon>Poaceae</taxon>
        <taxon>PACMAD clade</taxon>
        <taxon>Panicoideae</taxon>
        <taxon>Panicodae</taxon>
        <taxon>Paniceae</taxon>
        <taxon>Panicinae</taxon>
        <taxon>Panicum</taxon>
        <taxon>Panicum sect. Panicum</taxon>
    </lineage>
</organism>
<reference evidence="2" key="1">
    <citation type="journal article" date="2019" name="Nat. Commun.">
        <title>The genome of broomcorn millet.</title>
        <authorList>
            <person name="Zou C."/>
            <person name="Miki D."/>
            <person name="Li D."/>
            <person name="Tang Q."/>
            <person name="Xiao L."/>
            <person name="Rajput S."/>
            <person name="Deng P."/>
            <person name="Jia W."/>
            <person name="Huang R."/>
            <person name="Zhang M."/>
            <person name="Sun Y."/>
            <person name="Hu J."/>
            <person name="Fu X."/>
            <person name="Schnable P.S."/>
            <person name="Li F."/>
            <person name="Zhang H."/>
            <person name="Feng B."/>
            <person name="Zhu X."/>
            <person name="Liu R."/>
            <person name="Schnable J.C."/>
            <person name="Zhu J.-K."/>
            <person name="Zhang H."/>
        </authorList>
    </citation>
    <scope>NUCLEOTIDE SEQUENCE [LARGE SCALE GENOMIC DNA]</scope>
</reference>
<name>A0A3L6T7V1_PANMI</name>
<evidence type="ECO:0000313" key="2">
    <source>
        <dbReference type="Proteomes" id="UP000275267"/>
    </source>
</evidence>
<sequence length="70" mass="7578">MNFRGGRAAAMFSCFDAHYPALSPDLRAALFDGTIRELFVLPADAKRRNSYGPDKPLYGYLAGIPGLANA</sequence>
<evidence type="ECO:0000313" key="1">
    <source>
        <dbReference type="EMBL" id="RLN34249.1"/>
    </source>
</evidence>
<dbReference type="OrthoDB" id="288590at2759"/>
<protein>
    <submittedName>
        <fullName evidence="1">Uncharacterized protein</fullName>
    </submittedName>
</protein>
<proteinExistence type="predicted"/>
<gene>
    <name evidence="1" type="ORF">C2845_PM03G21950</name>
</gene>
<comment type="caution">
    <text evidence="1">The sequence shown here is derived from an EMBL/GenBank/DDBJ whole genome shotgun (WGS) entry which is preliminary data.</text>
</comment>
<dbReference type="EMBL" id="PQIB02000002">
    <property type="protein sequence ID" value="RLN34249.1"/>
    <property type="molecule type" value="Genomic_DNA"/>
</dbReference>
<dbReference type="STRING" id="4540.A0A3L6T7V1"/>
<dbReference type="AlphaFoldDB" id="A0A3L6T7V1"/>
<dbReference type="Proteomes" id="UP000275267">
    <property type="component" value="Unassembled WGS sequence"/>
</dbReference>
<accession>A0A3L6T7V1</accession>
<keyword evidence="2" id="KW-1185">Reference proteome</keyword>